<dbReference type="NCBIfam" id="NF033573">
    <property type="entry name" value="transpos_IS200"/>
    <property type="match status" value="1"/>
</dbReference>
<organism evidence="2 3">
    <name type="scientific">Gracilimonas sediminicola</name>
    <dbReference type="NCBI Taxonomy" id="2952158"/>
    <lineage>
        <taxon>Bacteria</taxon>
        <taxon>Pseudomonadati</taxon>
        <taxon>Balneolota</taxon>
        <taxon>Balneolia</taxon>
        <taxon>Balneolales</taxon>
        <taxon>Balneolaceae</taxon>
        <taxon>Gracilimonas</taxon>
    </lineage>
</organism>
<reference evidence="2" key="1">
    <citation type="submission" date="2022-06" db="EMBL/GenBank/DDBJ databases">
        <title>Gracilimonas sp. CAU 1638 isolated from sea sediment.</title>
        <authorList>
            <person name="Kim W."/>
        </authorList>
    </citation>
    <scope>NUCLEOTIDE SEQUENCE</scope>
    <source>
        <strain evidence="2">CAU 1638</strain>
    </source>
</reference>
<feature type="domain" description="Transposase IS200-like" evidence="1">
    <location>
        <begin position="5"/>
        <end position="119"/>
    </location>
</feature>
<dbReference type="SMART" id="SM01321">
    <property type="entry name" value="Y1_Tnp"/>
    <property type="match status" value="1"/>
</dbReference>
<dbReference type="GO" id="GO:0004803">
    <property type="term" value="F:transposase activity"/>
    <property type="evidence" value="ECO:0007669"/>
    <property type="project" value="InterPro"/>
</dbReference>
<dbReference type="Gene3D" id="3.30.70.1290">
    <property type="entry name" value="Transposase IS200-like"/>
    <property type="match status" value="1"/>
</dbReference>
<name>A0A9X2L358_9BACT</name>
<evidence type="ECO:0000259" key="1">
    <source>
        <dbReference type="SMART" id="SM01321"/>
    </source>
</evidence>
<sequence length="150" mass="17756">MPQSLSKVYAHIVFSTKHRQNMIDKSIEVELYNYIGGICKQSGSAPIMVGGHKNHVHILCLLSRKVPVMKLVQEIKQSSSKWMKTRAARYANFYWQDGYGIFSVSQSHVDRVTRYIQNQELHHRKRDFKKEYLTLLKRYNVDYDEQYLWG</sequence>
<keyword evidence="3" id="KW-1185">Reference proteome</keyword>
<accession>A0A9X2L358</accession>
<dbReference type="InterPro" id="IPR002686">
    <property type="entry name" value="Transposase_17"/>
</dbReference>
<evidence type="ECO:0000313" key="2">
    <source>
        <dbReference type="EMBL" id="MCP9291394.1"/>
    </source>
</evidence>
<proteinExistence type="predicted"/>
<dbReference type="EMBL" id="JANDBC010000001">
    <property type="protein sequence ID" value="MCP9291394.1"/>
    <property type="molecule type" value="Genomic_DNA"/>
</dbReference>
<dbReference type="PANTHER" id="PTHR33360">
    <property type="entry name" value="TRANSPOSASE FOR INSERTION SEQUENCE ELEMENT IS200"/>
    <property type="match status" value="1"/>
</dbReference>
<dbReference type="SUPFAM" id="SSF143422">
    <property type="entry name" value="Transposase IS200-like"/>
    <property type="match status" value="1"/>
</dbReference>
<comment type="caution">
    <text evidence="2">The sequence shown here is derived from an EMBL/GenBank/DDBJ whole genome shotgun (WGS) entry which is preliminary data.</text>
</comment>
<dbReference type="GO" id="GO:0003677">
    <property type="term" value="F:DNA binding"/>
    <property type="evidence" value="ECO:0007669"/>
    <property type="project" value="InterPro"/>
</dbReference>
<dbReference type="GO" id="GO:0006313">
    <property type="term" value="P:DNA transposition"/>
    <property type="evidence" value="ECO:0007669"/>
    <property type="project" value="InterPro"/>
</dbReference>
<dbReference type="InterPro" id="IPR036515">
    <property type="entry name" value="Transposase_17_sf"/>
</dbReference>
<gene>
    <name evidence="2" type="primary">tnpA</name>
    <name evidence="2" type="ORF">NM125_07340</name>
</gene>
<dbReference type="Pfam" id="PF01797">
    <property type="entry name" value="Y1_Tnp"/>
    <property type="match status" value="1"/>
</dbReference>
<protein>
    <submittedName>
        <fullName evidence="2">IS200/IS605 family transposase</fullName>
    </submittedName>
</protein>
<dbReference type="AlphaFoldDB" id="A0A9X2L358"/>
<dbReference type="RefSeq" id="WP_255134261.1">
    <property type="nucleotide sequence ID" value="NZ_JANDBC010000001.1"/>
</dbReference>
<dbReference type="Proteomes" id="UP001139125">
    <property type="component" value="Unassembled WGS sequence"/>
</dbReference>
<dbReference type="PANTHER" id="PTHR33360:SF2">
    <property type="entry name" value="TRANSPOSASE FOR INSERTION SEQUENCE ELEMENT IS200"/>
    <property type="match status" value="1"/>
</dbReference>
<evidence type="ECO:0000313" key="3">
    <source>
        <dbReference type="Proteomes" id="UP001139125"/>
    </source>
</evidence>